<dbReference type="InterPro" id="IPR017441">
    <property type="entry name" value="Protein_kinase_ATP_BS"/>
</dbReference>
<feature type="compositionally biased region" description="Basic residues" evidence="16">
    <location>
        <begin position="42"/>
        <end position="52"/>
    </location>
</feature>
<evidence type="ECO:0000256" key="3">
    <source>
        <dbReference type="ARBA" id="ARBA00012513"/>
    </source>
</evidence>
<feature type="compositionally biased region" description="Polar residues" evidence="16">
    <location>
        <begin position="784"/>
        <end position="798"/>
    </location>
</feature>
<feature type="region of interest" description="Disordered" evidence="16">
    <location>
        <begin position="464"/>
        <end position="483"/>
    </location>
</feature>
<dbReference type="EMBL" id="JARPMG010000002">
    <property type="protein sequence ID" value="KAJ8102904.1"/>
    <property type="molecule type" value="Genomic_DNA"/>
</dbReference>
<dbReference type="GO" id="GO:1903896">
    <property type="term" value="P:positive regulation of IRE1-mediated unfolded protein response"/>
    <property type="evidence" value="ECO:0007669"/>
    <property type="project" value="UniProtKB-ARBA"/>
</dbReference>
<sequence length="806" mass="88821">MPPAITLQSVGVSPLPFGSHQPPQQPSPIPAPTHTQVPPQLHRTHTSSSKRRTLGDWDLLKTIGAGSMGKVKLARHRMTGEVAAVKIVPRYVPEGQLHARNPKYLNITRAADGERHTERRDDATNKSSSDESKEIRTIRESAIASLLDHRYICAVREIMVMSHHYYMVFEYVNGGQMLDYIISHGRLKEKQARKFARQIASALDYCHHNSVVHRDLKIENILISKSGDIKIIDFGLSNLYSPRSLLKTFCGSLYFAAPELLNAKQYVGPEVDIWSFGIVLYVLACGKVPFDDQSMPALHAKIKRGYVEYPNWLSAECKNLLSRMLVVDPKTRATLPEIVNHPWMLKGYDGPQDSYIPTRRPLMFPLDKEVIRGMHGFEFGSDERIEADLTAIIESPEYQAACQAWYKNEAANMTSGGHFNGFLSAASPLSPSFSFFDSNSNHSGHSSSKKKSAFPFDFYKRRQSNASSSSSQETLSDGKVPDPTNAFHPLISIYYLVREQQERLKRRPTLDATSSALSLSNSGFSNTFGPTLTPTSSLSSSQAMLKRTARLEIPVIPVPETAHTHNQPSRTMFPGRSRSVNHGHSGYMPGHSDSNLSTSPTSGSEGPQQNGTRQQHVVDLPPIPSEGTSPEEKPRPRRITVDTTAPPVESDNQYSGPAPTNPSSRRDGISFGGILRRLSTRRNHRSNSTHAAGGGLQHPPLSPSAGSASSEDERAPLPTINSFSAQAYEDLPPPPPPPPPPPQSHPNSPGVTFTPETEKRSGAGKQSSTGAPQTFIRFERLFSRASTLGRSTSISEGTYNRRMSRV</sequence>
<evidence type="ECO:0000256" key="14">
    <source>
        <dbReference type="ARBA" id="ARBA00064158"/>
    </source>
</evidence>
<evidence type="ECO:0000256" key="11">
    <source>
        <dbReference type="ARBA" id="ARBA00047899"/>
    </source>
</evidence>
<evidence type="ECO:0000256" key="2">
    <source>
        <dbReference type="ARBA" id="ARBA00010791"/>
    </source>
</evidence>
<dbReference type="PROSITE" id="PS00108">
    <property type="entry name" value="PROTEIN_KINASE_ST"/>
    <property type="match status" value="1"/>
</dbReference>
<evidence type="ECO:0000256" key="5">
    <source>
        <dbReference type="ARBA" id="ARBA00022527"/>
    </source>
</evidence>
<comment type="catalytic activity">
    <reaction evidence="11">
        <text>L-threonyl-[protein] + ATP = O-phospho-L-threonyl-[protein] + ADP + H(+)</text>
        <dbReference type="Rhea" id="RHEA:46608"/>
        <dbReference type="Rhea" id="RHEA-COMP:11060"/>
        <dbReference type="Rhea" id="RHEA-COMP:11605"/>
        <dbReference type="ChEBI" id="CHEBI:15378"/>
        <dbReference type="ChEBI" id="CHEBI:30013"/>
        <dbReference type="ChEBI" id="CHEBI:30616"/>
        <dbReference type="ChEBI" id="CHEBI:61977"/>
        <dbReference type="ChEBI" id="CHEBI:456216"/>
        <dbReference type="EC" id="2.7.11.1"/>
    </reaction>
</comment>
<feature type="region of interest" description="Disordered" evidence="16">
    <location>
        <begin position="556"/>
        <end position="670"/>
    </location>
</feature>
<dbReference type="PROSITE" id="PS50011">
    <property type="entry name" value="PROTEIN_KINASE_DOM"/>
    <property type="match status" value="1"/>
</dbReference>
<protein>
    <recommendedName>
        <fullName evidence="3">non-specific serine/threonine protein kinase</fullName>
        <ecNumber evidence="3">2.7.11.1</ecNumber>
    </recommendedName>
</protein>
<keyword evidence="10 15" id="KW-0067">ATP-binding</keyword>
<dbReference type="Proteomes" id="UP001217417">
    <property type="component" value="Unassembled WGS sequence"/>
</dbReference>
<dbReference type="EC" id="2.7.11.1" evidence="3"/>
<dbReference type="InterPro" id="IPR000719">
    <property type="entry name" value="Prot_kinase_dom"/>
</dbReference>
<dbReference type="FunFam" id="1.10.510.10:FF:000333">
    <property type="entry name" value="Non-specific serine/threonine protein kinase"/>
    <property type="match status" value="1"/>
</dbReference>
<keyword evidence="4" id="KW-0963">Cytoplasm</keyword>
<feature type="domain" description="Protein kinase" evidence="17">
    <location>
        <begin position="57"/>
        <end position="344"/>
    </location>
</feature>
<feature type="binding site" evidence="15">
    <location>
        <position position="86"/>
    </location>
    <ligand>
        <name>ATP</name>
        <dbReference type="ChEBI" id="CHEBI:30616"/>
    </ligand>
</feature>
<keyword evidence="6" id="KW-0597">Phosphoprotein</keyword>
<feature type="region of interest" description="Disordered" evidence="16">
    <location>
        <begin position="682"/>
        <end position="806"/>
    </location>
</feature>
<reference evidence="18" key="1">
    <citation type="submission" date="2023-03" db="EMBL/GenBank/DDBJ databases">
        <title>Near-Complete genome sequence of Lipomyces tetrasporous NRRL Y-64009, an oleaginous yeast capable of growing on lignocellulosic hydrolysates.</title>
        <authorList>
            <consortium name="Lawrence Berkeley National Laboratory"/>
            <person name="Jagtap S.S."/>
            <person name="Liu J.-J."/>
            <person name="Walukiewicz H.E."/>
            <person name="Pangilinan J."/>
            <person name="Lipzen A."/>
            <person name="Ahrendt S."/>
            <person name="Koriabine M."/>
            <person name="Cobaugh K."/>
            <person name="Salamov A."/>
            <person name="Yoshinaga Y."/>
            <person name="Ng V."/>
            <person name="Daum C."/>
            <person name="Grigoriev I.V."/>
            <person name="Slininger P.J."/>
            <person name="Dien B.S."/>
            <person name="Jin Y.-S."/>
            <person name="Rao C.V."/>
        </authorList>
    </citation>
    <scope>NUCLEOTIDE SEQUENCE</scope>
    <source>
        <strain evidence="18">NRRL Y-64009</strain>
    </source>
</reference>
<feature type="region of interest" description="Disordered" evidence="16">
    <location>
        <begin position="506"/>
        <end position="527"/>
    </location>
</feature>
<dbReference type="PANTHER" id="PTHR24346:SF82">
    <property type="entry name" value="KP78A-RELATED"/>
    <property type="match status" value="1"/>
</dbReference>
<evidence type="ECO:0000256" key="1">
    <source>
        <dbReference type="ARBA" id="ARBA00004496"/>
    </source>
</evidence>
<dbReference type="RefSeq" id="XP_056046354.1">
    <property type="nucleotide sequence ID" value="XM_056186732.1"/>
</dbReference>
<dbReference type="GO" id="GO:0000226">
    <property type="term" value="P:microtubule cytoskeleton organization"/>
    <property type="evidence" value="ECO:0007669"/>
    <property type="project" value="TreeGrafter"/>
</dbReference>
<evidence type="ECO:0000256" key="13">
    <source>
        <dbReference type="ARBA" id="ARBA00057072"/>
    </source>
</evidence>
<dbReference type="PROSITE" id="PS00107">
    <property type="entry name" value="PROTEIN_KINASE_ATP"/>
    <property type="match status" value="1"/>
</dbReference>
<comment type="caution">
    <text evidence="18">The sequence shown here is derived from an EMBL/GenBank/DDBJ whole genome shotgun (WGS) entry which is preliminary data.</text>
</comment>
<proteinExistence type="inferred from homology"/>
<evidence type="ECO:0000256" key="15">
    <source>
        <dbReference type="PROSITE-ProRule" id="PRU10141"/>
    </source>
</evidence>
<feature type="compositionally biased region" description="Polar residues" evidence="16">
    <location>
        <begin position="1"/>
        <end position="11"/>
    </location>
</feature>
<dbReference type="GeneID" id="80881898"/>
<evidence type="ECO:0000256" key="7">
    <source>
        <dbReference type="ARBA" id="ARBA00022679"/>
    </source>
</evidence>
<dbReference type="GO" id="GO:0005524">
    <property type="term" value="F:ATP binding"/>
    <property type="evidence" value="ECO:0007669"/>
    <property type="project" value="UniProtKB-UniRule"/>
</dbReference>
<evidence type="ECO:0000256" key="6">
    <source>
        <dbReference type="ARBA" id="ARBA00022553"/>
    </source>
</evidence>
<comment type="similarity">
    <text evidence="2">Belongs to the protein kinase superfamily. CAMK Ser/Thr protein kinase family. NIM1 subfamily.</text>
</comment>
<keyword evidence="9 18" id="KW-0418">Kinase</keyword>
<name>A0AAD7QWQ0_9ASCO</name>
<feature type="compositionally biased region" description="Low complexity" evidence="16">
    <location>
        <begin position="514"/>
        <end position="527"/>
    </location>
</feature>
<feature type="compositionally biased region" description="Polar residues" evidence="16">
    <location>
        <begin position="745"/>
        <end position="755"/>
    </location>
</feature>
<evidence type="ECO:0000256" key="10">
    <source>
        <dbReference type="ARBA" id="ARBA00022840"/>
    </source>
</evidence>
<feature type="compositionally biased region" description="Basic and acidic residues" evidence="16">
    <location>
        <begin position="111"/>
        <end position="134"/>
    </location>
</feature>
<evidence type="ECO:0000256" key="16">
    <source>
        <dbReference type="SAM" id="MobiDB-lite"/>
    </source>
</evidence>
<evidence type="ECO:0000313" key="19">
    <source>
        <dbReference type="Proteomes" id="UP001217417"/>
    </source>
</evidence>
<dbReference type="GO" id="GO:0045921">
    <property type="term" value="P:positive regulation of exocytosis"/>
    <property type="evidence" value="ECO:0007669"/>
    <property type="project" value="UniProtKB-ARBA"/>
</dbReference>
<dbReference type="Gene3D" id="1.10.510.10">
    <property type="entry name" value="Transferase(Phosphotransferase) domain 1"/>
    <property type="match status" value="1"/>
</dbReference>
<keyword evidence="8 15" id="KW-0547">Nucleotide-binding</keyword>
<dbReference type="GO" id="GO:0035556">
    <property type="term" value="P:intracellular signal transduction"/>
    <property type="evidence" value="ECO:0007669"/>
    <property type="project" value="TreeGrafter"/>
</dbReference>
<dbReference type="CDD" id="cd14077">
    <property type="entry name" value="STKc_Kin1_2"/>
    <property type="match status" value="1"/>
</dbReference>
<comment type="function">
    <text evidence="13">Serine/threonine protein kinase involved in the regulation of exocytosis. Induces phosphorylation of SEC9 and its release from the plasma membrane to the cytosol.</text>
</comment>
<dbReference type="GO" id="GO:0005737">
    <property type="term" value="C:cytoplasm"/>
    <property type="evidence" value="ECO:0007669"/>
    <property type="project" value="UniProtKB-SubCell"/>
</dbReference>
<evidence type="ECO:0000256" key="12">
    <source>
        <dbReference type="ARBA" id="ARBA00048679"/>
    </source>
</evidence>
<feature type="region of interest" description="Disordered" evidence="16">
    <location>
        <begin position="1"/>
        <end position="53"/>
    </location>
</feature>
<gene>
    <name evidence="18" type="ORF">POJ06DRAFT_246026</name>
</gene>
<comment type="subunit">
    <text evidence="14">Interacts with SEC9 and SRO7.</text>
</comment>
<feature type="compositionally biased region" description="Polar residues" evidence="16">
    <location>
        <begin position="592"/>
        <end position="615"/>
    </location>
</feature>
<keyword evidence="7" id="KW-0808">Transferase</keyword>
<dbReference type="Pfam" id="PF00069">
    <property type="entry name" value="Pkinase"/>
    <property type="match status" value="1"/>
</dbReference>
<feature type="compositionally biased region" description="Pro residues" evidence="16">
    <location>
        <begin position="731"/>
        <end position="744"/>
    </location>
</feature>
<evidence type="ECO:0000313" key="18">
    <source>
        <dbReference type="EMBL" id="KAJ8102904.1"/>
    </source>
</evidence>
<dbReference type="InterPro" id="IPR008271">
    <property type="entry name" value="Ser/Thr_kinase_AS"/>
</dbReference>
<comment type="catalytic activity">
    <reaction evidence="12">
        <text>L-seryl-[protein] + ATP = O-phospho-L-seryl-[protein] + ADP + H(+)</text>
        <dbReference type="Rhea" id="RHEA:17989"/>
        <dbReference type="Rhea" id="RHEA-COMP:9863"/>
        <dbReference type="Rhea" id="RHEA-COMP:11604"/>
        <dbReference type="ChEBI" id="CHEBI:15378"/>
        <dbReference type="ChEBI" id="CHEBI:29999"/>
        <dbReference type="ChEBI" id="CHEBI:30616"/>
        <dbReference type="ChEBI" id="CHEBI:83421"/>
        <dbReference type="ChEBI" id="CHEBI:456216"/>
        <dbReference type="EC" id="2.7.11.1"/>
    </reaction>
</comment>
<evidence type="ECO:0000256" key="4">
    <source>
        <dbReference type="ARBA" id="ARBA00022490"/>
    </source>
</evidence>
<feature type="region of interest" description="Disordered" evidence="16">
    <location>
        <begin position="108"/>
        <end position="134"/>
    </location>
</feature>
<dbReference type="GO" id="GO:0004674">
    <property type="term" value="F:protein serine/threonine kinase activity"/>
    <property type="evidence" value="ECO:0007669"/>
    <property type="project" value="UniProtKB-KW"/>
</dbReference>
<dbReference type="PANTHER" id="PTHR24346">
    <property type="entry name" value="MAP/MICROTUBULE AFFINITY-REGULATING KINASE"/>
    <property type="match status" value="1"/>
</dbReference>
<keyword evidence="19" id="KW-1185">Reference proteome</keyword>
<dbReference type="InterPro" id="IPR011009">
    <property type="entry name" value="Kinase-like_dom_sf"/>
</dbReference>
<dbReference type="SUPFAM" id="SSF56112">
    <property type="entry name" value="Protein kinase-like (PK-like)"/>
    <property type="match status" value="1"/>
</dbReference>
<evidence type="ECO:0000256" key="9">
    <source>
        <dbReference type="ARBA" id="ARBA00022777"/>
    </source>
</evidence>
<dbReference type="GO" id="GO:0071944">
    <property type="term" value="C:cell periphery"/>
    <property type="evidence" value="ECO:0007669"/>
    <property type="project" value="UniProtKB-ARBA"/>
</dbReference>
<comment type="subcellular location">
    <subcellularLocation>
        <location evidence="1">Cytoplasm</location>
    </subcellularLocation>
</comment>
<evidence type="ECO:0000259" key="17">
    <source>
        <dbReference type="PROSITE" id="PS50011"/>
    </source>
</evidence>
<evidence type="ECO:0000256" key="8">
    <source>
        <dbReference type="ARBA" id="ARBA00022741"/>
    </source>
</evidence>
<organism evidence="18 19">
    <name type="scientific">Lipomyces tetrasporus</name>
    <dbReference type="NCBI Taxonomy" id="54092"/>
    <lineage>
        <taxon>Eukaryota</taxon>
        <taxon>Fungi</taxon>
        <taxon>Dikarya</taxon>
        <taxon>Ascomycota</taxon>
        <taxon>Saccharomycotina</taxon>
        <taxon>Lipomycetes</taxon>
        <taxon>Lipomycetales</taxon>
        <taxon>Lipomycetaceae</taxon>
        <taxon>Lipomyces</taxon>
    </lineage>
</organism>
<keyword evidence="5" id="KW-0723">Serine/threonine-protein kinase</keyword>
<accession>A0AAD7QWQ0</accession>
<dbReference type="AlphaFoldDB" id="A0AAD7QWQ0"/>
<dbReference type="SMART" id="SM00220">
    <property type="entry name" value="S_TKc"/>
    <property type="match status" value="1"/>
</dbReference>